<geneLocation type="plasmid" evidence="1">
    <name>pCQ4</name>
</geneLocation>
<reference evidence="1" key="1">
    <citation type="submission" date="2011-12" db="EMBL/GenBank/DDBJ databases">
        <title>Complete nucleotide sequence of Streptomyces circular plasmid pCQ4.</title>
        <authorList>
            <person name="Cheng Q."/>
            <person name="Tian X."/>
            <person name="Qin Z."/>
        </authorList>
    </citation>
    <scope>NUCLEOTIDE SEQUENCE</scope>
    <source>
        <strain evidence="1">W75</strain>
        <plasmid evidence="1">pCQ4</plasmid>
    </source>
</reference>
<keyword evidence="1" id="KW-0614">Plasmid</keyword>
<dbReference type="EMBL" id="JQ340175">
    <property type="protein sequence ID" value="AFH75145.1"/>
    <property type="molecule type" value="Genomic_DNA"/>
</dbReference>
<evidence type="ECO:0000313" key="1">
    <source>
        <dbReference type="EMBL" id="AFH75145.1"/>
    </source>
</evidence>
<accession>I0CED2</accession>
<name>I0CED2_9ACTN</name>
<proteinExistence type="predicted"/>
<gene>
    <name evidence="1" type="ORF">pCQ4.20c</name>
</gene>
<protein>
    <submittedName>
        <fullName evidence="1">Uncharacterized protein</fullName>
    </submittedName>
</protein>
<dbReference type="RefSeq" id="WP_015060959.1">
    <property type="nucleotide sequence ID" value="NC_019307.1"/>
</dbReference>
<dbReference type="AlphaFoldDB" id="I0CED2"/>
<sequence length="190" mass="21094">MTTAPDLTDTQKAYNVAQAEMFQLAAYGHHRYHPSGECLTAEGRRQARDYNYRIQAAREELNAALLRLVAEHLETFHEAGGISTAWLRSLADDPGHLSLLAVRPDEREFDTVAVASRSDVTTPPLRDRIADAIRAATCPGECGNSTEEECRRTRFQPVVWYQGRVIEVDMSGPVDRIAALIADALTKETP</sequence>
<organism evidence="1">
    <name type="scientific">Streptomyces sp. W75</name>
    <dbReference type="NCBI Taxonomy" id="1170711"/>
    <lineage>
        <taxon>Bacteria</taxon>
        <taxon>Bacillati</taxon>
        <taxon>Actinomycetota</taxon>
        <taxon>Actinomycetes</taxon>
        <taxon>Kitasatosporales</taxon>
        <taxon>Streptomycetaceae</taxon>
        <taxon>Streptomyces</taxon>
    </lineage>
</organism>